<dbReference type="PANTHER" id="PTHR28595">
    <property type="entry name" value="39S RIBOSOMAL PROTEIN L54, MITOCHONDRIAL"/>
    <property type="match status" value="1"/>
</dbReference>
<dbReference type="EMBL" id="JAGHQL010000094">
    <property type="protein sequence ID" value="KAH0538860.1"/>
    <property type="molecule type" value="Genomic_DNA"/>
</dbReference>
<feature type="region of interest" description="Disordered" evidence="8">
    <location>
        <begin position="141"/>
        <end position="195"/>
    </location>
</feature>
<evidence type="ECO:0000313" key="9">
    <source>
        <dbReference type="EMBL" id="KAH0538860.1"/>
    </source>
</evidence>
<accession>A0A9P8KWX5</accession>
<comment type="similarity">
    <text evidence="6">Belongs to the mitochondrion-specific ribosomal protein mL54 family.</text>
</comment>
<evidence type="ECO:0000256" key="7">
    <source>
        <dbReference type="ARBA" id="ARBA00035179"/>
    </source>
</evidence>
<gene>
    <name evidence="9" type="ORF">FGG08_004577</name>
</gene>
<dbReference type="OrthoDB" id="10252718at2759"/>
<dbReference type="GO" id="GO:0003735">
    <property type="term" value="F:structural constituent of ribosome"/>
    <property type="evidence" value="ECO:0007669"/>
    <property type="project" value="TreeGrafter"/>
</dbReference>
<organism evidence="9 10">
    <name type="scientific">Glutinoglossum americanum</name>
    <dbReference type="NCBI Taxonomy" id="1670608"/>
    <lineage>
        <taxon>Eukaryota</taxon>
        <taxon>Fungi</taxon>
        <taxon>Dikarya</taxon>
        <taxon>Ascomycota</taxon>
        <taxon>Pezizomycotina</taxon>
        <taxon>Geoglossomycetes</taxon>
        <taxon>Geoglossales</taxon>
        <taxon>Geoglossaceae</taxon>
        <taxon>Glutinoglossum</taxon>
    </lineage>
</organism>
<evidence type="ECO:0000256" key="5">
    <source>
        <dbReference type="ARBA" id="ARBA00023274"/>
    </source>
</evidence>
<evidence type="ECO:0000256" key="4">
    <source>
        <dbReference type="ARBA" id="ARBA00023128"/>
    </source>
</evidence>
<dbReference type="PANTHER" id="PTHR28595:SF1">
    <property type="entry name" value="LARGE RIBOSOMAL SUBUNIT PROTEIN ML54"/>
    <property type="match status" value="1"/>
</dbReference>
<comment type="caution">
    <text evidence="9">The sequence shown here is derived from an EMBL/GenBank/DDBJ whole genome shotgun (WGS) entry which is preliminary data.</text>
</comment>
<dbReference type="InterPro" id="IPR013870">
    <property type="entry name" value="Ribosomal_mL54"/>
</dbReference>
<evidence type="ECO:0000256" key="6">
    <source>
        <dbReference type="ARBA" id="ARBA00033752"/>
    </source>
</evidence>
<evidence type="ECO:0000256" key="3">
    <source>
        <dbReference type="ARBA" id="ARBA00022980"/>
    </source>
</evidence>
<name>A0A9P8KWX5_9PEZI</name>
<dbReference type="Pfam" id="PF08561">
    <property type="entry name" value="Ribosomal_L37"/>
    <property type="match status" value="1"/>
</dbReference>
<dbReference type="AlphaFoldDB" id="A0A9P8KWX5"/>
<keyword evidence="4" id="KW-0496">Mitochondrion</keyword>
<dbReference type="GO" id="GO:0005762">
    <property type="term" value="C:mitochondrial large ribosomal subunit"/>
    <property type="evidence" value="ECO:0007669"/>
    <property type="project" value="TreeGrafter"/>
</dbReference>
<keyword evidence="10" id="KW-1185">Reference proteome</keyword>
<feature type="region of interest" description="Disordered" evidence="8">
    <location>
        <begin position="33"/>
        <end position="81"/>
    </location>
</feature>
<feature type="compositionally biased region" description="Low complexity" evidence="8">
    <location>
        <begin position="33"/>
        <end position="61"/>
    </location>
</feature>
<feature type="compositionally biased region" description="Basic and acidic residues" evidence="8">
    <location>
        <begin position="166"/>
        <end position="195"/>
    </location>
</feature>
<comment type="subcellular location">
    <subcellularLocation>
        <location evidence="1">Mitochondrion</location>
    </subcellularLocation>
</comment>
<keyword evidence="5" id="KW-0687">Ribonucleoprotein</keyword>
<keyword evidence="3" id="KW-0689">Ribosomal protein</keyword>
<proteinExistence type="inferred from homology"/>
<keyword evidence="2" id="KW-0809">Transit peptide</keyword>
<evidence type="ECO:0000256" key="2">
    <source>
        <dbReference type="ARBA" id="ARBA00022946"/>
    </source>
</evidence>
<reference evidence="9" key="1">
    <citation type="submission" date="2021-03" db="EMBL/GenBank/DDBJ databases">
        <title>Comparative genomics and phylogenomic investigation of the class Geoglossomycetes provide insights into ecological specialization and systematics.</title>
        <authorList>
            <person name="Melie T."/>
            <person name="Pirro S."/>
            <person name="Miller A.N."/>
            <person name="Quandt A."/>
        </authorList>
    </citation>
    <scope>NUCLEOTIDE SEQUENCE</scope>
    <source>
        <strain evidence="9">GBOQ0MN5Z8</strain>
    </source>
</reference>
<evidence type="ECO:0000256" key="8">
    <source>
        <dbReference type="SAM" id="MobiDB-lite"/>
    </source>
</evidence>
<evidence type="ECO:0000256" key="1">
    <source>
        <dbReference type="ARBA" id="ARBA00004173"/>
    </source>
</evidence>
<evidence type="ECO:0000313" key="10">
    <source>
        <dbReference type="Proteomes" id="UP000698800"/>
    </source>
</evidence>
<feature type="compositionally biased region" description="Pro residues" evidence="8">
    <location>
        <begin position="62"/>
        <end position="74"/>
    </location>
</feature>
<dbReference type="Proteomes" id="UP000698800">
    <property type="component" value="Unassembled WGS sequence"/>
</dbReference>
<sequence>MLCTHCLRLRAPSSFSPPPSSLLTHQFQFQFQHRPQPLRQRPISSKSTSPATTTSPTTATQPPKPKPKPTPPTPTSSTLAGQPLKHLSHLLSRPDPLALPDADYPPWLWTCLPSPSSSTSQTVSATGDLFSKSAKLRRAAAKRLRAKGEGKGEEEVPVQRQSGDLQGREGREAVTRGMRGERRGRIKEGNFLRGM</sequence>
<protein>
    <recommendedName>
        <fullName evidence="7">Large ribosomal subunit protein mL54</fullName>
    </recommendedName>
</protein>